<keyword evidence="3" id="KW-1185">Reference proteome</keyword>
<dbReference type="EMBL" id="CALLCH030000005">
    <property type="protein sequence ID" value="CAI4212491.1"/>
    <property type="molecule type" value="Genomic_DNA"/>
</dbReference>
<comment type="caution">
    <text evidence="2">The sequence shown here is derived from an EMBL/GenBank/DDBJ whole genome shotgun (WGS) entry which is preliminary data.</text>
</comment>
<evidence type="ECO:0000256" key="1">
    <source>
        <dbReference type="SAM" id="MobiDB-lite"/>
    </source>
</evidence>
<reference evidence="2" key="1">
    <citation type="submission" date="2022-11" db="EMBL/GenBank/DDBJ databases">
        <authorList>
            <person name="Scott C."/>
            <person name="Bruce N."/>
        </authorList>
    </citation>
    <scope>NUCLEOTIDE SEQUENCE</scope>
</reference>
<feature type="region of interest" description="Disordered" evidence="1">
    <location>
        <begin position="43"/>
        <end position="162"/>
    </location>
</feature>
<feature type="compositionally biased region" description="Low complexity" evidence="1">
    <location>
        <begin position="43"/>
        <end position="54"/>
    </location>
</feature>
<accession>A0A9P1GZ34</accession>
<evidence type="ECO:0000313" key="3">
    <source>
        <dbReference type="Proteomes" id="UP000838763"/>
    </source>
</evidence>
<organism evidence="2 3">
    <name type="scientific">Parascedosporium putredinis</name>
    <dbReference type="NCBI Taxonomy" id="1442378"/>
    <lineage>
        <taxon>Eukaryota</taxon>
        <taxon>Fungi</taxon>
        <taxon>Dikarya</taxon>
        <taxon>Ascomycota</taxon>
        <taxon>Pezizomycotina</taxon>
        <taxon>Sordariomycetes</taxon>
        <taxon>Hypocreomycetidae</taxon>
        <taxon>Microascales</taxon>
        <taxon>Microascaceae</taxon>
        <taxon>Parascedosporium</taxon>
    </lineage>
</organism>
<feature type="compositionally biased region" description="Acidic residues" evidence="1">
    <location>
        <begin position="119"/>
        <end position="128"/>
    </location>
</feature>
<dbReference type="AlphaFoldDB" id="A0A9P1GZ34"/>
<protein>
    <submittedName>
        <fullName evidence="2">Uncharacterized protein</fullName>
    </submittedName>
</protein>
<name>A0A9P1GZ34_9PEZI</name>
<feature type="compositionally biased region" description="Basic and acidic residues" evidence="1">
    <location>
        <begin position="85"/>
        <end position="95"/>
    </location>
</feature>
<gene>
    <name evidence="2" type="ORF">PPNO1_LOCUS2248</name>
</gene>
<dbReference type="Proteomes" id="UP000838763">
    <property type="component" value="Unassembled WGS sequence"/>
</dbReference>
<proteinExistence type="predicted"/>
<evidence type="ECO:0000313" key="2">
    <source>
        <dbReference type="EMBL" id="CAI4212491.1"/>
    </source>
</evidence>
<sequence length="162" mass="17310">MAPAWTPAAASDLLACILASEGKPSPNWNKVVEIMKELDHVLTASAAHPTTPATGKKRPLPPRGYRAPAEDDDAEPTLTPVKKTKAVDKSKDKPKVKAKAKSKEETDEDMDEGKGQDQALDEEEDGDEKDPGKEPWDEVPQGEAADADADADAVAKNENATI</sequence>